<evidence type="ECO:0000313" key="1">
    <source>
        <dbReference type="EMBL" id="SVE15251.1"/>
    </source>
</evidence>
<name>A0A383B5T6_9ZZZZ</name>
<accession>A0A383B5T6</accession>
<proteinExistence type="predicted"/>
<feature type="non-terminal residue" evidence="1">
    <location>
        <position position="67"/>
    </location>
</feature>
<protein>
    <submittedName>
        <fullName evidence="1">Uncharacterized protein</fullName>
    </submittedName>
</protein>
<organism evidence="1">
    <name type="scientific">marine metagenome</name>
    <dbReference type="NCBI Taxonomy" id="408172"/>
    <lineage>
        <taxon>unclassified sequences</taxon>
        <taxon>metagenomes</taxon>
        <taxon>ecological metagenomes</taxon>
    </lineage>
</organism>
<gene>
    <name evidence="1" type="ORF">METZ01_LOCUS468105</name>
</gene>
<sequence length="67" mass="7475">MEVIRNVWVLCFLLSVGQGAFAQDAYQVTAKAWSALGRKDWNGAIAHADKAIRTWGAQARQTNSRLR</sequence>
<dbReference type="EMBL" id="UINC01197653">
    <property type="protein sequence ID" value="SVE15251.1"/>
    <property type="molecule type" value="Genomic_DNA"/>
</dbReference>
<reference evidence="1" key="1">
    <citation type="submission" date="2018-05" db="EMBL/GenBank/DDBJ databases">
        <authorList>
            <person name="Lanie J.A."/>
            <person name="Ng W.-L."/>
            <person name="Kazmierczak K.M."/>
            <person name="Andrzejewski T.M."/>
            <person name="Davidsen T.M."/>
            <person name="Wayne K.J."/>
            <person name="Tettelin H."/>
            <person name="Glass J.I."/>
            <person name="Rusch D."/>
            <person name="Podicherti R."/>
            <person name="Tsui H.-C.T."/>
            <person name="Winkler M.E."/>
        </authorList>
    </citation>
    <scope>NUCLEOTIDE SEQUENCE</scope>
</reference>
<dbReference type="AlphaFoldDB" id="A0A383B5T6"/>